<reference evidence="1 2" key="1">
    <citation type="submission" date="2024-10" db="EMBL/GenBank/DDBJ databases">
        <title>Updated reference genomes for cyclostephanoid diatoms.</title>
        <authorList>
            <person name="Roberts W.R."/>
            <person name="Alverson A.J."/>
        </authorList>
    </citation>
    <scope>NUCLEOTIDE SEQUENCE [LARGE SCALE GENOMIC DNA]</scope>
    <source>
        <strain evidence="1 2">AJA232-27</strain>
    </source>
</reference>
<organism evidence="1 2">
    <name type="scientific">Discostella pseudostelligera</name>
    <dbReference type="NCBI Taxonomy" id="259834"/>
    <lineage>
        <taxon>Eukaryota</taxon>
        <taxon>Sar</taxon>
        <taxon>Stramenopiles</taxon>
        <taxon>Ochrophyta</taxon>
        <taxon>Bacillariophyta</taxon>
        <taxon>Coscinodiscophyceae</taxon>
        <taxon>Thalassiosirophycidae</taxon>
        <taxon>Stephanodiscales</taxon>
        <taxon>Stephanodiscaceae</taxon>
        <taxon>Discostella</taxon>
    </lineage>
</organism>
<dbReference type="Proteomes" id="UP001530293">
    <property type="component" value="Unassembled WGS sequence"/>
</dbReference>
<proteinExistence type="predicted"/>
<accession>A0ABD3NE75</accession>
<evidence type="ECO:0000313" key="2">
    <source>
        <dbReference type="Proteomes" id="UP001530293"/>
    </source>
</evidence>
<evidence type="ECO:0000313" key="1">
    <source>
        <dbReference type="EMBL" id="KAL3772686.1"/>
    </source>
</evidence>
<sequence length="350" mass="39359">MNGRGQRSDAVTTNKLDNGLRFLQQAEETVLPLCGTNGTCPSSACDCRANEDFISDHCAPVINSVCNGYTDADGKEWNVDGCFMYYADYPDRHEYFKTMHCRVSKCFDEGGTYGSCYCQWYDFLCQTYGDKRRYIKDTRALGLCAAAECCQNKTDDDGDERQYNSFAILGLCEVDECCQNKTDEAGVSSGRRFYYPDVGILQGGKSRPNVLMNGRGQRSDAVTTNKLDNGLRFLQQAEETVLPLCGTNGTCPSSACDCRANEDFISDHCAPVINSVCNGYTDADGKEWNVDGCFMYYADYPDRHEYFKTMHCRVSKCFDEGGTYGSCYCQWYDFLCQTYGDKRRYIGIIV</sequence>
<dbReference type="AlphaFoldDB" id="A0ABD3NE75"/>
<gene>
    <name evidence="1" type="ORF">ACHAWU_004695</name>
</gene>
<keyword evidence="2" id="KW-1185">Reference proteome</keyword>
<protein>
    <submittedName>
        <fullName evidence="1">Uncharacterized protein</fullName>
    </submittedName>
</protein>
<comment type="caution">
    <text evidence="1">The sequence shown here is derived from an EMBL/GenBank/DDBJ whole genome shotgun (WGS) entry which is preliminary data.</text>
</comment>
<dbReference type="EMBL" id="JALLBG020000006">
    <property type="protein sequence ID" value="KAL3772686.1"/>
    <property type="molecule type" value="Genomic_DNA"/>
</dbReference>
<name>A0ABD3NE75_9STRA</name>